<keyword evidence="2" id="KW-1185">Reference proteome</keyword>
<accession>A0A8S1PRR9</accession>
<sequence>MKSTLINSQSLPQLQSRMIHSKMPEDRIPKPCKYPLFEQPQFDLKPEKHKSRSPLRLNPAIRSTYSKFKASSVKVQSSFIEELQQLII</sequence>
<name>A0A8S1PRR9_9CILI</name>
<dbReference type="EMBL" id="CAJJDN010000085">
    <property type="protein sequence ID" value="CAD8105987.1"/>
    <property type="molecule type" value="Genomic_DNA"/>
</dbReference>
<gene>
    <name evidence="1" type="ORF">PSON_ATCC_30995.1.T0850218</name>
</gene>
<organism evidence="1 2">
    <name type="scientific">Paramecium sonneborni</name>
    <dbReference type="NCBI Taxonomy" id="65129"/>
    <lineage>
        <taxon>Eukaryota</taxon>
        <taxon>Sar</taxon>
        <taxon>Alveolata</taxon>
        <taxon>Ciliophora</taxon>
        <taxon>Intramacronucleata</taxon>
        <taxon>Oligohymenophorea</taxon>
        <taxon>Peniculida</taxon>
        <taxon>Parameciidae</taxon>
        <taxon>Paramecium</taxon>
    </lineage>
</organism>
<protein>
    <submittedName>
        <fullName evidence="1">Uncharacterized protein</fullName>
    </submittedName>
</protein>
<evidence type="ECO:0000313" key="2">
    <source>
        <dbReference type="Proteomes" id="UP000692954"/>
    </source>
</evidence>
<proteinExistence type="predicted"/>
<reference evidence="1" key="1">
    <citation type="submission" date="2021-01" db="EMBL/GenBank/DDBJ databases">
        <authorList>
            <consortium name="Genoscope - CEA"/>
            <person name="William W."/>
        </authorList>
    </citation>
    <scope>NUCLEOTIDE SEQUENCE</scope>
</reference>
<evidence type="ECO:0000313" key="1">
    <source>
        <dbReference type="EMBL" id="CAD8105987.1"/>
    </source>
</evidence>
<dbReference type="Proteomes" id="UP000692954">
    <property type="component" value="Unassembled WGS sequence"/>
</dbReference>
<comment type="caution">
    <text evidence="1">The sequence shown here is derived from an EMBL/GenBank/DDBJ whole genome shotgun (WGS) entry which is preliminary data.</text>
</comment>
<dbReference type="OrthoDB" id="302654at2759"/>
<dbReference type="AlphaFoldDB" id="A0A8S1PRR9"/>